<organism evidence="3 4">
    <name type="scientific">Geodermatophilus nigrescens</name>
    <dbReference type="NCBI Taxonomy" id="1070870"/>
    <lineage>
        <taxon>Bacteria</taxon>
        <taxon>Bacillati</taxon>
        <taxon>Actinomycetota</taxon>
        <taxon>Actinomycetes</taxon>
        <taxon>Geodermatophilales</taxon>
        <taxon>Geodermatophilaceae</taxon>
        <taxon>Geodermatophilus</taxon>
    </lineage>
</organism>
<dbReference type="RefSeq" id="WP_073421278.1">
    <property type="nucleotide sequence ID" value="NZ_FQVX01000003.1"/>
</dbReference>
<keyword evidence="3" id="KW-0255">Endonuclease</keyword>
<dbReference type="InterPro" id="IPR003615">
    <property type="entry name" value="HNH_nuc"/>
</dbReference>
<evidence type="ECO:0000256" key="1">
    <source>
        <dbReference type="ARBA" id="ARBA00023450"/>
    </source>
</evidence>
<evidence type="ECO:0000313" key="3">
    <source>
        <dbReference type="EMBL" id="SHG78897.1"/>
    </source>
</evidence>
<dbReference type="GO" id="GO:0004519">
    <property type="term" value="F:endonuclease activity"/>
    <property type="evidence" value="ECO:0007669"/>
    <property type="project" value="UniProtKB-KW"/>
</dbReference>
<evidence type="ECO:0000313" key="4">
    <source>
        <dbReference type="Proteomes" id="UP000184471"/>
    </source>
</evidence>
<evidence type="ECO:0000259" key="2">
    <source>
        <dbReference type="SMART" id="SM00507"/>
    </source>
</evidence>
<dbReference type="InterPro" id="IPR002711">
    <property type="entry name" value="HNH"/>
</dbReference>
<feature type="domain" description="HNH nuclease" evidence="2">
    <location>
        <begin position="299"/>
        <end position="351"/>
    </location>
</feature>
<dbReference type="EMBL" id="FQVX01000003">
    <property type="protein sequence ID" value="SHG78897.1"/>
    <property type="molecule type" value="Genomic_DNA"/>
</dbReference>
<keyword evidence="3" id="KW-0378">Hydrolase</keyword>
<reference evidence="3 4" key="1">
    <citation type="submission" date="2016-11" db="EMBL/GenBank/DDBJ databases">
        <authorList>
            <person name="Jaros S."/>
            <person name="Januszkiewicz K."/>
            <person name="Wedrychowicz H."/>
        </authorList>
    </citation>
    <scope>NUCLEOTIDE SEQUENCE [LARGE SCALE GENOMIC DNA]</scope>
    <source>
        <strain evidence="3 4">DSM 45408</strain>
    </source>
</reference>
<dbReference type="OrthoDB" id="4752861at2"/>
<dbReference type="InterPro" id="IPR003870">
    <property type="entry name" value="DUF222"/>
</dbReference>
<dbReference type="Pfam" id="PF01844">
    <property type="entry name" value="HNH"/>
    <property type="match status" value="1"/>
</dbReference>
<keyword evidence="4" id="KW-1185">Reference proteome</keyword>
<keyword evidence="3" id="KW-0540">Nuclease</keyword>
<dbReference type="STRING" id="1070870.SAMN05444351_3230"/>
<dbReference type="SMART" id="SM00507">
    <property type="entry name" value="HNHc"/>
    <property type="match status" value="1"/>
</dbReference>
<accession>A0A1M5MNX8</accession>
<proteinExistence type="inferred from homology"/>
<protein>
    <submittedName>
        <fullName evidence="3">HNH endonuclease</fullName>
    </submittedName>
</protein>
<dbReference type="CDD" id="cd00085">
    <property type="entry name" value="HNHc"/>
    <property type="match status" value="1"/>
</dbReference>
<dbReference type="Proteomes" id="UP000184471">
    <property type="component" value="Unassembled WGS sequence"/>
</dbReference>
<dbReference type="GO" id="GO:0008270">
    <property type="term" value="F:zinc ion binding"/>
    <property type="evidence" value="ECO:0007669"/>
    <property type="project" value="InterPro"/>
</dbReference>
<dbReference type="GO" id="GO:0003676">
    <property type="term" value="F:nucleic acid binding"/>
    <property type="evidence" value="ECO:0007669"/>
    <property type="project" value="InterPro"/>
</dbReference>
<sequence length="391" mass="41500">MCSSGIGSGDVLDDVAALVAERNRIDARLARAVRAAELSSAPERDGLKSMASWLRGHCRLSGREASRPAHNARALAHLPVLAEAHDAGLVTAAQVAVAAEVTTPDRLAAAAAQGVDLGEIDSVLTGVAIEQEHDALVVVVKRYCTALDPDGPEPDPTEGRRMSVVRHADGTVSFHLHLDPVGAERFSTAVEAHVQADRPAGDDRTRAQRLADGAVQLADTALASGSTPRLRGVKPQVVVKVDAEDLATGRGSAQLGSGALVSAARARWLACDSNIARVVMGPDGVPLDLGRDQRLATRHIRRAAEVRDGGCVFTGCGAPTWWCDVHHLVHWLDGGPTSLENSALLCERHHTEVHSGFRVQRQPDGRWHTWRPDGTEIRTPAALRSPPLVPA</sequence>
<name>A0A1M5MNX8_9ACTN</name>
<dbReference type="Pfam" id="PF02720">
    <property type="entry name" value="DUF222"/>
    <property type="match status" value="1"/>
</dbReference>
<dbReference type="AlphaFoldDB" id="A0A1M5MNX8"/>
<comment type="similarity">
    <text evidence="1">Belongs to the Rv1128c/1148c/1588c/1702c/1945/3466 family.</text>
</comment>
<dbReference type="Gene3D" id="1.10.30.50">
    <property type="match status" value="1"/>
</dbReference>
<gene>
    <name evidence="3" type="ORF">SAMN05444351_3230</name>
</gene>